<dbReference type="EMBL" id="KZ819876">
    <property type="protein sequence ID" value="PWN51036.1"/>
    <property type="molecule type" value="Genomic_DNA"/>
</dbReference>
<accession>A0ACD0NZ34</accession>
<gene>
    <name evidence="1" type="ORF">IE53DRAFT_314630</name>
</gene>
<name>A0ACD0NZ34_9BASI</name>
<proteinExistence type="predicted"/>
<protein>
    <submittedName>
        <fullName evidence="1">RNA polymerase I-specific transcription initiation factor RRN3</fullName>
    </submittedName>
</protein>
<organism evidence="1 2">
    <name type="scientific">Violaceomyces palustris</name>
    <dbReference type="NCBI Taxonomy" id="1673888"/>
    <lineage>
        <taxon>Eukaryota</taxon>
        <taxon>Fungi</taxon>
        <taxon>Dikarya</taxon>
        <taxon>Basidiomycota</taxon>
        <taxon>Ustilaginomycotina</taxon>
        <taxon>Ustilaginomycetes</taxon>
        <taxon>Violaceomycetales</taxon>
        <taxon>Violaceomycetaceae</taxon>
        <taxon>Violaceomyces</taxon>
    </lineage>
</organism>
<sequence>MGRDNGPLASSGDGYRQGMYLAFVNNALAEKRAGNLGPYMELVAQFQAPSPTSSTPNTSPTQLRSWLSALSHVVSSLDRSHSQLVENILLLPWATMSEAFSHMWIKFVCSLVSARGEWLTSVLSRAVKGLSYRSDWRALAYAGEPANATTSSAHVPPTRGQIYDRIHLLIRSLLSLIPTLPSSLAPLLVRNFPHKRDRRVVQLVYIRNILKMSEYCTELAEGILGAVVDRAIQLDVEIQVELDELEESEEAEFLDQDIGDPFDKRFDDDGDESDDESDGEEDGQSLSDISEGEDDLEEANHIIAETEGEKAISHVRDLVSKLDSIMFATFEHLNRLNEQYTKPEPGPWSVGPDAGGSKSLLSRRQHLFHTLLAIFARAVLPTFKSRHVQFLLFWFNALDHEFADLFLGVLLTKSLYGGTSETQEGGEEPAIIRAAAASYVASFVSRASYIDQHTCRAVVLNLCAFLDAHMEASTIPEMEVSSAPPGSGAHSVFYAVSQAVFYIFCFRWRDLQLTEDEQAEQGAGPDVMEAEDIPAATHVALGMAGQVRPGQGWAEGLNVVQRAITSPLNPLKYCSPNVVRQFARVAQHTGFLYCYSIIEANNRSGRVRSRQSSGQGLHGSSVSRSDSANTVTGSRRPSPTPQDQDSQSGSDRLEDPPEPASLGTDLEVFFPFDPYKLRTSAMFVEPLYREWSDVAPDEDDSDEGEGEASEDESEEEGEDDGDSQGGSGGLDIPGARTVGSHLAGDEDGDEFARQVEAMSISPYRG</sequence>
<keyword evidence="2" id="KW-1185">Reference proteome</keyword>
<evidence type="ECO:0000313" key="2">
    <source>
        <dbReference type="Proteomes" id="UP000245626"/>
    </source>
</evidence>
<reference evidence="1 2" key="1">
    <citation type="journal article" date="2018" name="Mol. Biol. Evol.">
        <title>Broad Genomic Sampling Reveals a Smut Pathogenic Ancestry of the Fungal Clade Ustilaginomycotina.</title>
        <authorList>
            <person name="Kijpornyongpan T."/>
            <person name="Mondo S.J."/>
            <person name="Barry K."/>
            <person name="Sandor L."/>
            <person name="Lee J."/>
            <person name="Lipzen A."/>
            <person name="Pangilinan J."/>
            <person name="LaButti K."/>
            <person name="Hainaut M."/>
            <person name="Henrissat B."/>
            <person name="Grigoriev I.V."/>
            <person name="Spatafora J.W."/>
            <person name="Aime M.C."/>
        </authorList>
    </citation>
    <scope>NUCLEOTIDE SEQUENCE [LARGE SCALE GENOMIC DNA]</scope>
    <source>
        <strain evidence="1 2">SA 807</strain>
    </source>
</reference>
<dbReference type="Proteomes" id="UP000245626">
    <property type="component" value="Unassembled WGS sequence"/>
</dbReference>
<keyword evidence="1" id="KW-0648">Protein biosynthesis</keyword>
<keyword evidence="1" id="KW-0396">Initiation factor</keyword>
<evidence type="ECO:0000313" key="1">
    <source>
        <dbReference type="EMBL" id="PWN51036.1"/>
    </source>
</evidence>